<feature type="chain" id="PRO_5037019444" description="Lipoprotein" evidence="1">
    <location>
        <begin position="18"/>
        <end position="38"/>
    </location>
</feature>
<sequence>MILRVVISIFTFIACSSLKSKIASSEQLFLKSPPRTML</sequence>
<evidence type="ECO:0000313" key="2">
    <source>
        <dbReference type="EMBL" id="KAG0530398.1"/>
    </source>
</evidence>
<comment type="caution">
    <text evidence="2">The sequence shown here is derived from an EMBL/GenBank/DDBJ whole genome shotgun (WGS) entry which is preliminary data.</text>
</comment>
<evidence type="ECO:0000313" key="3">
    <source>
        <dbReference type="Proteomes" id="UP000807115"/>
    </source>
</evidence>
<dbReference type="PROSITE" id="PS51257">
    <property type="entry name" value="PROKAR_LIPOPROTEIN"/>
    <property type="match status" value="1"/>
</dbReference>
<proteinExistence type="predicted"/>
<reference evidence="2" key="2">
    <citation type="submission" date="2020-10" db="EMBL/GenBank/DDBJ databases">
        <authorList>
            <person name="Cooper E.A."/>
            <person name="Brenton Z.W."/>
            <person name="Flinn B.S."/>
            <person name="Jenkins J."/>
            <person name="Shu S."/>
            <person name="Flowers D."/>
            <person name="Luo F."/>
            <person name="Wang Y."/>
            <person name="Xia P."/>
            <person name="Barry K."/>
            <person name="Daum C."/>
            <person name="Lipzen A."/>
            <person name="Yoshinaga Y."/>
            <person name="Schmutz J."/>
            <person name="Saski C."/>
            <person name="Vermerris W."/>
            <person name="Kresovich S."/>
        </authorList>
    </citation>
    <scope>NUCLEOTIDE SEQUENCE</scope>
</reference>
<dbReference type="Proteomes" id="UP000807115">
    <property type="component" value="Chromosome 5"/>
</dbReference>
<feature type="signal peptide" evidence="1">
    <location>
        <begin position="1"/>
        <end position="17"/>
    </location>
</feature>
<accession>A0A921UG30</accession>
<protein>
    <recommendedName>
        <fullName evidence="4">Lipoprotein</fullName>
    </recommendedName>
</protein>
<gene>
    <name evidence="2" type="ORF">BDA96_05G182800</name>
</gene>
<dbReference type="EMBL" id="CM027684">
    <property type="protein sequence ID" value="KAG0530398.1"/>
    <property type="molecule type" value="Genomic_DNA"/>
</dbReference>
<organism evidence="2 3">
    <name type="scientific">Sorghum bicolor</name>
    <name type="common">Sorghum</name>
    <name type="synonym">Sorghum vulgare</name>
    <dbReference type="NCBI Taxonomy" id="4558"/>
    <lineage>
        <taxon>Eukaryota</taxon>
        <taxon>Viridiplantae</taxon>
        <taxon>Streptophyta</taxon>
        <taxon>Embryophyta</taxon>
        <taxon>Tracheophyta</taxon>
        <taxon>Spermatophyta</taxon>
        <taxon>Magnoliopsida</taxon>
        <taxon>Liliopsida</taxon>
        <taxon>Poales</taxon>
        <taxon>Poaceae</taxon>
        <taxon>PACMAD clade</taxon>
        <taxon>Panicoideae</taxon>
        <taxon>Andropogonodae</taxon>
        <taxon>Andropogoneae</taxon>
        <taxon>Sorghinae</taxon>
        <taxon>Sorghum</taxon>
    </lineage>
</organism>
<keyword evidence="1" id="KW-0732">Signal</keyword>
<dbReference type="AlphaFoldDB" id="A0A921UG30"/>
<name>A0A921UG30_SORBI</name>
<reference evidence="2" key="1">
    <citation type="journal article" date="2019" name="BMC Genomics">
        <title>A new reference genome for Sorghum bicolor reveals high levels of sequence similarity between sweet and grain genotypes: implications for the genetics of sugar metabolism.</title>
        <authorList>
            <person name="Cooper E.A."/>
            <person name="Brenton Z.W."/>
            <person name="Flinn B.S."/>
            <person name="Jenkins J."/>
            <person name="Shu S."/>
            <person name="Flowers D."/>
            <person name="Luo F."/>
            <person name="Wang Y."/>
            <person name="Xia P."/>
            <person name="Barry K."/>
            <person name="Daum C."/>
            <person name="Lipzen A."/>
            <person name="Yoshinaga Y."/>
            <person name="Schmutz J."/>
            <person name="Saski C."/>
            <person name="Vermerris W."/>
            <person name="Kresovich S."/>
        </authorList>
    </citation>
    <scope>NUCLEOTIDE SEQUENCE</scope>
</reference>
<evidence type="ECO:0000256" key="1">
    <source>
        <dbReference type="SAM" id="SignalP"/>
    </source>
</evidence>
<evidence type="ECO:0008006" key="4">
    <source>
        <dbReference type="Google" id="ProtNLM"/>
    </source>
</evidence>